<reference evidence="6" key="1">
    <citation type="submission" date="2020-02" db="EMBL/GenBank/DDBJ databases">
        <authorList>
            <person name="Meier V. D."/>
        </authorList>
    </citation>
    <scope>NUCLEOTIDE SEQUENCE</scope>
    <source>
        <strain evidence="6">AVDCRST_MAG23</strain>
    </source>
</reference>
<evidence type="ECO:0000256" key="1">
    <source>
        <dbReference type="ARBA" id="ARBA00009437"/>
    </source>
</evidence>
<keyword evidence="3" id="KW-0238">DNA-binding</keyword>
<dbReference type="InterPro" id="IPR036390">
    <property type="entry name" value="WH_DNA-bd_sf"/>
</dbReference>
<keyword evidence="4" id="KW-0804">Transcription</keyword>
<dbReference type="SUPFAM" id="SSF46785">
    <property type="entry name" value="Winged helix' DNA-binding domain"/>
    <property type="match status" value="1"/>
</dbReference>
<dbReference type="Gene3D" id="3.40.190.10">
    <property type="entry name" value="Periplasmic binding protein-like II"/>
    <property type="match status" value="2"/>
</dbReference>
<dbReference type="GO" id="GO:0043565">
    <property type="term" value="F:sequence-specific DNA binding"/>
    <property type="evidence" value="ECO:0007669"/>
    <property type="project" value="TreeGrafter"/>
</dbReference>
<organism evidence="6">
    <name type="scientific">uncultured Sphingosinicella sp</name>
    <dbReference type="NCBI Taxonomy" id="478748"/>
    <lineage>
        <taxon>Bacteria</taxon>
        <taxon>Pseudomonadati</taxon>
        <taxon>Pseudomonadota</taxon>
        <taxon>Alphaproteobacteria</taxon>
        <taxon>Sphingomonadales</taxon>
        <taxon>Sphingosinicellaceae</taxon>
        <taxon>Sphingosinicella</taxon>
        <taxon>environmental samples</taxon>
    </lineage>
</organism>
<protein>
    <submittedName>
        <fullName evidence="6">Transcriptional regulator</fullName>
    </submittedName>
</protein>
<accession>A0A6J4U8F3</accession>
<sequence length="299" mass="33012">MRRLPPLTAIEAFVQVARLGSMKAAAEALALSSPALTRRVQALERYVGHTLFERRHQAVSLNPDGERLLGEIGPSIDALALAMERAAGQSEMMRLRLAVPSLFASQRLMPSLPTLRAKFPDLHIDIDTGANRLARLDDGIDAAIAITTEVDPVLYSRRIDSNCVIAIGSREVQEGPNAIRDPAQLASATIFLHRDMPETFTYWREAIGLPDLQPAATDHFDSGQLILDAAAQGLGVAFMLESHLFGSSDDRLVRIFEQSVPSPYSYWFACRRSSLTRRPVKIFHDWLFETVAARPKSPA</sequence>
<dbReference type="Gene3D" id="1.10.10.10">
    <property type="entry name" value="Winged helix-like DNA-binding domain superfamily/Winged helix DNA-binding domain"/>
    <property type="match status" value="1"/>
</dbReference>
<dbReference type="InterPro" id="IPR000847">
    <property type="entry name" value="LysR_HTH_N"/>
</dbReference>
<dbReference type="SUPFAM" id="SSF53850">
    <property type="entry name" value="Periplasmic binding protein-like II"/>
    <property type="match status" value="1"/>
</dbReference>
<dbReference type="PROSITE" id="PS50931">
    <property type="entry name" value="HTH_LYSR"/>
    <property type="match status" value="1"/>
</dbReference>
<dbReference type="PANTHER" id="PTHR30537">
    <property type="entry name" value="HTH-TYPE TRANSCRIPTIONAL REGULATOR"/>
    <property type="match status" value="1"/>
</dbReference>
<dbReference type="GO" id="GO:0006351">
    <property type="term" value="P:DNA-templated transcription"/>
    <property type="evidence" value="ECO:0007669"/>
    <property type="project" value="TreeGrafter"/>
</dbReference>
<feature type="domain" description="HTH lysR-type" evidence="5">
    <location>
        <begin position="5"/>
        <end position="62"/>
    </location>
</feature>
<dbReference type="AlphaFoldDB" id="A0A6J4U8F3"/>
<dbReference type="InterPro" id="IPR058163">
    <property type="entry name" value="LysR-type_TF_proteobact-type"/>
</dbReference>
<dbReference type="Pfam" id="PF00126">
    <property type="entry name" value="HTH_1"/>
    <property type="match status" value="1"/>
</dbReference>
<dbReference type="PRINTS" id="PR00039">
    <property type="entry name" value="HTHLYSR"/>
</dbReference>
<proteinExistence type="inferred from homology"/>
<gene>
    <name evidence="6" type="ORF">AVDCRST_MAG23-2060</name>
</gene>
<dbReference type="PANTHER" id="PTHR30537:SF74">
    <property type="entry name" value="HTH-TYPE TRANSCRIPTIONAL REGULATOR TRPI"/>
    <property type="match status" value="1"/>
</dbReference>
<evidence type="ECO:0000256" key="2">
    <source>
        <dbReference type="ARBA" id="ARBA00023015"/>
    </source>
</evidence>
<dbReference type="Pfam" id="PF03466">
    <property type="entry name" value="LysR_substrate"/>
    <property type="match status" value="1"/>
</dbReference>
<evidence type="ECO:0000256" key="4">
    <source>
        <dbReference type="ARBA" id="ARBA00023163"/>
    </source>
</evidence>
<dbReference type="GO" id="GO:0003700">
    <property type="term" value="F:DNA-binding transcription factor activity"/>
    <property type="evidence" value="ECO:0007669"/>
    <property type="project" value="InterPro"/>
</dbReference>
<evidence type="ECO:0000313" key="6">
    <source>
        <dbReference type="EMBL" id="CAA9540990.1"/>
    </source>
</evidence>
<dbReference type="InterPro" id="IPR005119">
    <property type="entry name" value="LysR_subst-bd"/>
</dbReference>
<dbReference type="InterPro" id="IPR036388">
    <property type="entry name" value="WH-like_DNA-bd_sf"/>
</dbReference>
<dbReference type="EMBL" id="CADCWD010000070">
    <property type="protein sequence ID" value="CAA9540990.1"/>
    <property type="molecule type" value="Genomic_DNA"/>
</dbReference>
<comment type="similarity">
    <text evidence="1">Belongs to the LysR transcriptional regulatory family.</text>
</comment>
<evidence type="ECO:0000259" key="5">
    <source>
        <dbReference type="PROSITE" id="PS50931"/>
    </source>
</evidence>
<keyword evidence="2" id="KW-0805">Transcription regulation</keyword>
<name>A0A6J4U8F3_9SPHN</name>
<evidence type="ECO:0000256" key="3">
    <source>
        <dbReference type="ARBA" id="ARBA00023125"/>
    </source>
</evidence>